<dbReference type="SMART" id="SM00164">
    <property type="entry name" value="TBC"/>
    <property type="match status" value="1"/>
</dbReference>
<dbReference type="PANTHER" id="PTHR22957">
    <property type="entry name" value="TBC1 DOMAIN FAMILY MEMBER GTPASE-ACTIVATING PROTEIN"/>
    <property type="match status" value="1"/>
</dbReference>
<dbReference type="Gene3D" id="1.10.472.80">
    <property type="entry name" value="Ypt/Rab-GAP domain of gyp1p, domain 3"/>
    <property type="match status" value="1"/>
</dbReference>
<keyword evidence="5" id="KW-1185">Reference proteome</keyword>
<feature type="region of interest" description="Disordered" evidence="2">
    <location>
        <begin position="385"/>
        <end position="410"/>
    </location>
</feature>
<dbReference type="FunFam" id="1.10.472.80:FF:000038">
    <property type="entry name" value="TBC1 domain family member 5"/>
    <property type="match status" value="1"/>
</dbReference>
<feature type="region of interest" description="Disordered" evidence="2">
    <location>
        <begin position="650"/>
        <end position="727"/>
    </location>
</feature>
<protein>
    <recommendedName>
        <fullName evidence="3">Rab-GAP TBC domain-containing protein</fullName>
    </recommendedName>
</protein>
<feature type="region of interest" description="Disordered" evidence="2">
    <location>
        <begin position="540"/>
        <end position="637"/>
    </location>
</feature>
<feature type="compositionally biased region" description="Basic and acidic residues" evidence="2">
    <location>
        <begin position="682"/>
        <end position="692"/>
    </location>
</feature>
<dbReference type="Pfam" id="PF00566">
    <property type="entry name" value="RabGAP-TBC"/>
    <property type="match status" value="1"/>
</dbReference>
<dbReference type="Gene3D" id="1.10.8.270">
    <property type="entry name" value="putative rabgap domain of human tbc1 domain family member 14 like domains"/>
    <property type="match status" value="1"/>
</dbReference>
<dbReference type="EMBL" id="NPHW01004539">
    <property type="protein sequence ID" value="OXV07810.1"/>
    <property type="molecule type" value="Genomic_DNA"/>
</dbReference>
<dbReference type="PROSITE" id="PS50086">
    <property type="entry name" value="TBC_RABGAP"/>
    <property type="match status" value="1"/>
</dbReference>
<dbReference type="InterPro" id="IPR000195">
    <property type="entry name" value="Rab-GAP-TBC_dom"/>
</dbReference>
<evidence type="ECO:0000256" key="1">
    <source>
        <dbReference type="ARBA" id="ARBA00022468"/>
    </source>
</evidence>
<accession>A0A232LUG3</accession>
<evidence type="ECO:0000256" key="2">
    <source>
        <dbReference type="SAM" id="MobiDB-lite"/>
    </source>
</evidence>
<feature type="domain" description="Rab-GAP TBC" evidence="3">
    <location>
        <begin position="36"/>
        <end position="300"/>
    </location>
</feature>
<gene>
    <name evidence="4" type="ORF">Egran_04428</name>
</gene>
<name>A0A232LUG3_9EURO</name>
<keyword evidence="1" id="KW-0343">GTPase activation</keyword>
<evidence type="ECO:0000259" key="3">
    <source>
        <dbReference type="PROSITE" id="PS50086"/>
    </source>
</evidence>
<feature type="compositionally biased region" description="Polar residues" evidence="2">
    <location>
        <begin position="595"/>
        <end position="614"/>
    </location>
</feature>
<dbReference type="FunFam" id="1.10.8.270:FF:000031">
    <property type="entry name" value="TBC1 domain family member 5"/>
    <property type="match status" value="1"/>
</dbReference>
<feature type="compositionally biased region" description="Low complexity" evidence="2">
    <location>
        <begin position="708"/>
        <end position="727"/>
    </location>
</feature>
<evidence type="ECO:0000313" key="4">
    <source>
        <dbReference type="EMBL" id="OXV07810.1"/>
    </source>
</evidence>
<dbReference type="InterPro" id="IPR035969">
    <property type="entry name" value="Rab-GAP_TBC_sf"/>
</dbReference>
<feature type="compositionally biased region" description="Polar residues" evidence="2">
    <location>
        <begin position="540"/>
        <end position="553"/>
    </location>
</feature>
<evidence type="ECO:0000313" key="5">
    <source>
        <dbReference type="Proteomes" id="UP000243515"/>
    </source>
</evidence>
<sequence>MRTVVEARKKWDTLFSNAETTDDLRKALKSEEQGNLCDEGLRSICWKALLLYDSLDLSAWPQRISDSRSAYSSLRDHFLKYIEHPDNLDSTVDPLTEDDESPWQSLRRDEAIRAEIFQDVERCLQENYFFREPYTKSMMLDILFIYSKLNPDLGYRQGMHELLAPVLWVVDQDAIDKESLENVDLEADSNVLILQSLDSTYIEHDSFGLFCSIMQTVRIYYEHSEPRSFAGQADIAPIVSRCQHIHQNVLMAADYELAKHLHAIEVLPQIFLTRWVRLLFGREFPFDDVLLIWDLLFAESLRLDLIDYTCVAMLLRIRWQLLEADYSSALTLLLRYPPLSHAPQTLVQDGLYLEQNLTSARGAFIISKYSGRPLEFSKIPRHHHARSLSGNLESSRSEVRNISAKSSPGRSPARINLEALFQDVSEGFQRRTEAWGVAKAVRGAVTEARRTIIQPDGTSNVPRPWNNPRLGSPPSRPVGDPNSVDLVKKIEFLGQRNKTLAEILGDALNELRMTKENSQQNHDANSDEAFNRALAKIQSVQNSLEDPSVQTPTERTKDTTDSGSPIGEQVIASPRGEQDQDNPEAKPLPTEDETTSASPIQSATTEKNVSQTEAVTAGLLAPPVSLRHPSRPSLAQTGFSWMLGDSVHRSSFVSSSSVLPEQSRQGDVRYRPTPLFGGGSKEQGRGKVRSEDDGLVLSSLRGGGGNGSDNHSSISSYDQDQQSVPNQ</sequence>
<dbReference type="Proteomes" id="UP000243515">
    <property type="component" value="Unassembled WGS sequence"/>
</dbReference>
<feature type="region of interest" description="Disordered" evidence="2">
    <location>
        <begin position="452"/>
        <end position="482"/>
    </location>
</feature>
<reference evidence="4 5" key="1">
    <citation type="journal article" date="2015" name="Environ. Microbiol.">
        <title>Metagenome sequence of Elaphomyces granulatus from sporocarp tissue reveals Ascomycota ectomycorrhizal fingerprints of genome expansion and a Proteobacteria-rich microbiome.</title>
        <authorList>
            <person name="Quandt C.A."/>
            <person name="Kohler A."/>
            <person name="Hesse C.N."/>
            <person name="Sharpton T.J."/>
            <person name="Martin F."/>
            <person name="Spatafora J.W."/>
        </authorList>
    </citation>
    <scope>NUCLEOTIDE SEQUENCE [LARGE SCALE GENOMIC DNA]</scope>
    <source>
        <strain evidence="4 5">OSC145934</strain>
    </source>
</reference>
<dbReference type="OrthoDB" id="27140at2759"/>
<dbReference type="AlphaFoldDB" id="A0A232LUG3"/>
<comment type="caution">
    <text evidence="4">The sequence shown here is derived from an EMBL/GenBank/DDBJ whole genome shotgun (WGS) entry which is preliminary data.</text>
</comment>
<proteinExistence type="predicted"/>
<dbReference type="SUPFAM" id="SSF47923">
    <property type="entry name" value="Ypt/Rab-GAP domain of gyp1p"/>
    <property type="match status" value="2"/>
</dbReference>
<organism evidence="4 5">
    <name type="scientific">Elaphomyces granulatus</name>
    <dbReference type="NCBI Taxonomy" id="519963"/>
    <lineage>
        <taxon>Eukaryota</taxon>
        <taxon>Fungi</taxon>
        <taxon>Dikarya</taxon>
        <taxon>Ascomycota</taxon>
        <taxon>Pezizomycotina</taxon>
        <taxon>Eurotiomycetes</taxon>
        <taxon>Eurotiomycetidae</taxon>
        <taxon>Eurotiales</taxon>
        <taxon>Elaphomycetaceae</taxon>
        <taxon>Elaphomyces</taxon>
    </lineage>
</organism>
<dbReference type="PANTHER" id="PTHR22957:SF337">
    <property type="entry name" value="TBC1 DOMAIN FAMILY MEMBER 5"/>
    <property type="match status" value="1"/>
</dbReference>
<dbReference type="GO" id="GO:0005096">
    <property type="term" value="F:GTPase activator activity"/>
    <property type="evidence" value="ECO:0007669"/>
    <property type="project" value="UniProtKB-KW"/>
</dbReference>